<dbReference type="GO" id="GO:0016709">
    <property type="term" value="F:oxidoreductase activity, acting on paired donors, with incorporation or reduction of molecular oxygen, NAD(P)H as one donor, and incorporation of one atom of oxygen"/>
    <property type="evidence" value="ECO:0007669"/>
    <property type="project" value="UniProtKB-ARBA"/>
</dbReference>
<evidence type="ECO:0000313" key="7">
    <source>
        <dbReference type="Proteomes" id="UP001149074"/>
    </source>
</evidence>
<dbReference type="PANTHER" id="PTHR43004:SF19">
    <property type="entry name" value="BINDING MONOOXYGENASE, PUTATIVE (JCVI)-RELATED"/>
    <property type="match status" value="1"/>
</dbReference>
<dbReference type="Gene3D" id="3.50.50.60">
    <property type="entry name" value="FAD/NAD(P)-binding domain"/>
    <property type="match status" value="1"/>
</dbReference>
<gene>
    <name evidence="6" type="ORF">N7532_001548</name>
</gene>
<dbReference type="PANTHER" id="PTHR43004">
    <property type="entry name" value="TRK SYSTEM POTASSIUM UPTAKE PROTEIN"/>
    <property type="match status" value="1"/>
</dbReference>
<evidence type="ECO:0000256" key="1">
    <source>
        <dbReference type="ARBA" id="ARBA00001974"/>
    </source>
</evidence>
<dbReference type="GO" id="GO:0071949">
    <property type="term" value="F:FAD binding"/>
    <property type="evidence" value="ECO:0007669"/>
    <property type="project" value="InterPro"/>
</dbReference>
<comment type="cofactor">
    <cofactor evidence="1">
        <name>FAD</name>
        <dbReference type="ChEBI" id="CHEBI:57692"/>
    </cofactor>
</comment>
<dbReference type="InterPro" id="IPR050641">
    <property type="entry name" value="RIFMO-like"/>
</dbReference>
<dbReference type="SUPFAM" id="SSF51905">
    <property type="entry name" value="FAD/NAD(P)-binding domain"/>
    <property type="match status" value="1"/>
</dbReference>
<protein>
    <recommendedName>
        <fullName evidence="5">FAD-binding domain-containing protein</fullName>
    </recommendedName>
</protein>
<sequence>MSQLDVLIVGAGPTGLVLALWLQKQGVNVRIIDKASGPATNSRALVVHARILELYRQIDLADELLSHGYKLPATNVWVDGHQRAHIPLREFGIEMTPYPFILSIPQDEHERILERRLNSHGIFVERRTSLKNFVNGELGVVATLVNEDTGIESTCESAYIVGCDGAHSVVRHGIGAKYEGDTYVPLFYIADLEAEEQESPFFNGEAHLTFVDDTFNLIVPYAQERRIRLIGTTIPRTNEPEADQSDHPEITFEDVLPDIKKASKLEIKQVNWFSTYRSHHRIAEKFRSNRAFLVGDAAHIHSPVGGQGMNTGIMDAINLAWKLATVVKQPSIGEGARNQLLDSYESERRSFALSVVGATDHGFKTITTPGFLPHILRAWIIPYIVPLVTKIQSVRSEIFRRGSQLVCCYRGSPISRCIGNGGTVQSGDRLPWAKTEDSDNFSSLSGISWQAHVYGDEQPALTEWCKGKNVQLHVFEWDQRHAQIGLRKDATYLLRPDHYIAGVFEGEEVEAQLEEYLSSHEFCINA</sequence>
<reference evidence="6" key="1">
    <citation type="submission" date="2022-11" db="EMBL/GenBank/DDBJ databases">
        <authorList>
            <person name="Petersen C."/>
        </authorList>
    </citation>
    <scope>NUCLEOTIDE SEQUENCE</scope>
    <source>
        <strain evidence="6">IBT 30761</strain>
    </source>
</reference>
<dbReference type="AlphaFoldDB" id="A0A9W9KMJ6"/>
<keyword evidence="2" id="KW-0285">Flavoprotein</keyword>
<evidence type="ECO:0000256" key="4">
    <source>
        <dbReference type="ARBA" id="ARBA00023002"/>
    </source>
</evidence>
<dbReference type="PRINTS" id="PR00420">
    <property type="entry name" value="RNGMNOXGNASE"/>
</dbReference>
<name>A0A9W9KMJ6_9EURO</name>
<keyword evidence="3" id="KW-0274">FAD</keyword>
<dbReference type="Pfam" id="PF01494">
    <property type="entry name" value="FAD_binding_3"/>
    <property type="match status" value="1"/>
</dbReference>
<evidence type="ECO:0000313" key="6">
    <source>
        <dbReference type="EMBL" id="KAJ5111013.1"/>
    </source>
</evidence>
<dbReference type="RefSeq" id="XP_056479083.1">
    <property type="nucleotide sequence ID" value="XM_056614042.1"/>
</dbReference>
<evidence type="ECO:0000256" key="3">
    <source>
        <dbReference type="ARBA" id="ARBA00022827"/>
    </source>
</evidence>
<evidence type="ECO:0000256" key="2">
    <source>
        <dbReference type="ARBA" id="ARBA00022630"/>
    </source>
</evidence>
<accession>A0A9W9KMJ6</accession>
<dbReference type="EMBL" id="JAPQKI010000002">
    <property type="protein sequence ID" value="KAJ5111013.1"/>
    <property type="molecule type" value="Genomic_DNA"/>
</dbReference>
<organism evidence="6 7">
    <name type="scientific">Penicillium argentinense</name>
    <dbReference type="NCBI Taxonomy" id="1131581"/>
    <lineage>
        <taxon>Eukaryota</taxon>
        <taxon>Fungi</taxon>
        <taxon>Dikarya</taxon>
        <taxon>Ascomycota</taxon>
        <taxon>Pezizomycotina</taxon>
        <taxon>Eurotiomycetes</taxon>
        <taxon>Eurotiomycetidae</taxon>
        <taxon>Eurotiales</taxon>
        <taxon>Aspergillaceae</taxon>
        <taxon>Penicillium</taxon>
    </lineage>
</organism>
<proteinExistence type="predicted"/>
<keyword evidence="7" id="KW-1185">Reference proteome</keyword>
<dbReference type="Gene3D" id="3.30.70.2450">
    <property type="match status" value="1"/>
</dbReference>
<dbReference type="GeneID" id="81353021"/>
<evidence type="ECO:0000259" key="5">
    <source>
        <dbReference type="Pfam" id="PF01494"/>
    </source>
</evidence>
<dbReference type="InterPro" id="IPR036188">
    <property type="entry name" value="FAD/NAD-bd_sf"/>
</dbReference>
<keyword evidence="4" id="KW-0560">Oxidoreductase</keyword>
<feature type="domain" description="FAD-binding" evidence="5">
    <location>
        <begin position="4"/>
        <end position="356"/>
    </location>
</feature>
<reference evidence="6" key="2">
    <citation type="journal article" date="2023" name="IMA Fungus">
        <title>Comparative genomic study of the Penicillium genus elucidates a diverse pangenome and 15 lateral gene transfer events.</title>
        <authorList>
            <person name="Petersen C."/>
            <person name="Sorensen T."/>
            <person name="Nielsen M.R."/>
            <person name="Sondergaard T.E."/>
            <person name="Sorensen J.L."/>
            <person name="Fitzpatrick D.A."/>
            <person name="Frisvad J.C."/>
            <person name="Nielsen K.L."/>
        </authorList>
    </citation>
    <scope>NUCLEOTIDE SEQUENCE</scope>
    <source>
        <strain evidence="6">IBT 30761</strain>
    </source>
</reference>
<dbReference type="OrthoDB" id="2096480at2759"/>
<dbReference type="Proteomes" id="UP001149074">
    <property type="component" value="Unassembled WGS sequence"/>
</dbReference>
<dbReference type="InterPro" id="IPR002938">
    <property type="entry name" value="FAD-bd"/>
</dbReference>
<comment type="caution">
    <text evidence="6">The sequence shown here is derived from an EMBL/GenBank/DDBJ whole genome shotgun (WGS) entry which is preliminary data.</text>
</comment>